<evidence type="ECO:0000313" key="2">
    <source>
        <dbReference type="EMBL" id="EKE69930.1"/>
    </source>
</evidence>
<evidence type="ECO:0000313" key="3">
    <source>
        <dbReference type="Proteomes" id="UP000006755"/>
    </source>
</evidence>
<dbReference type="Proteomes" id="UP000006755">
    <property type="component" value="Unassembled WGS sequence"/>
</dbReference>
<dbReference type="Gene3D" id="1.20.120.740">
    <property type="entry name" value="YgfB uncharacterised protein family UPF0149, PF03695"/>
    <property type="match status" value="1"/>
</dbReference>
<dbReference type="SUPFAM" id="SSF101327">
    <property type="entry name" value="YgfB-like"/>
    <property type="match status" value="1"/>
</dbReference>
<dbReference type="InterPro" id="IPR011978">
    <property type="entry name" value="YgfB-like"/>
</dbReference>
<dbReference type="RefSeq" id="WP_008485766.1">
    <property type="nucleotide sequence ID" value="NZ_AMRI01000022.1"/>
</dbReference>
<dbReference type="GO" id="GO:0005829">
    <property type="term" value="C:cytosol"/>
    <property type="evidence" value="ECO:0007669"/>
    <property type="project" value="TreeGrafter"/>
</dbReference>
<gene>
    <name evidence="2" type="ORF">B3C1_14620</name>
</gene>
<dbReference type="PANTHER" id="PTHR37528">
    <property type="entry name" value="UPF0149 PROTEIN YGFB"/>
    <property type="match status" value="1"/>
</dbReference>
<reference evidence="2 3" key="1">
    <citation type="journal article" date="2012" name="J. Bacteriol.">
        <title>Genome Sequence of Gallaecimonas xiamenensis Type Strain 3-C-1.</title>
        <authorList>
            <person name="Lai Q."/>
            <person name="Wang L."/>
            <person name="Wang W."/>
            <person name="Shao Z."/>
        </authorList>
    </citation>
    <scope>NUCLEOTIDE SEQUENCE [LARGE SCALE GENOMIC DNA]</scope>
    <source>
        <strain evidence="2 3">3-C-1</strain>
    </source>
</reference>
<dbReference type="eggNOG" id="COG3079">
    <property type="taxonomic scope" value="Bacteria"/>
</dbReference>
<dbReference type="EMBL" id="AMRI01000022">
    <property type="protein sequence ID" value="EKE69930.1"/>
    <property type="molecule type" value="Genomic_DNA"/>
</dbReference>
<dbReference type="InterPro" id="IPR036255">
    <property type="entry name" value="YgfB-like_sf"/>
</dbReference>
<evidence type="ECO:0008006" key="4">
    <source>
        <dbReference type="Google" id="ProtNLM"/>
    </source>
</evidence>
<name>K2JXE2_9GAMM</name>
<comment type="similarity">
    <text evidence="1">Belongs to the UPF0149 family.</text>
</comment>
<sequence>MSHNGQTPHQYVGMARLLASHQVTASPAELHGILTGLVAAGLDMDGKSWLPPLYDLTNNGLAFSQPVKDMLEPLYQQLCQQLVAGEFDFQLLLPPEEEQLEDRIQALCDWAQGFLAGYGVQAAKAKVSEEIKEALEDLAEIANLSTEVEDDQEAAESAFIEVEEYLRVVAMLVFSNLGQRPGQTGRTLH</sequence>
<proteinExistence type="inferred from homology"/>
<dbReference type="NCBIfam" id="TIGR02292">
    <property type="entry name" value="ygfB_yecA"/>
    <property type="match status" value="1"/>
</dbReference>
<evidence type="ECO:0000256" key="1">
    <source>
        <dbReference type="ARBA" id="ARBA00038308"/>
    </source>
</evidence>
<accession>K2JXE2</accession>
<dbReference type="AlphaFoldDB" id="K2JXE2"/>
<organism evidence="2 3">
    <name type="scientific">Gallaecimonas xiamenensis 3-C-1</name>
    <dbReference type="NCBI Taxonomy" id="745411"/>
    <lineage>
        <taxon>Bacteria</taxon>
        <taxon>Pseudomonadati</taxon>
        <taxon>Pseudomonadota</taxon>
        <taxon>Gammaproteobacteria</taxon>
        <taxon>Enterobacterales</taxon>
        <taxon>Gallaecimonadaceae</taxon>
        <taxon>Gallaecimonas</taxon>
    </lineage>
</organism>
<protein>
    <recommendedName>
        <fullName evidence="4">YecA family protein</fullName>
    </recommendedName>
</protein>
<dbReference type="Pfam" id="PF03695">
    <property type="entry name" value="UPF0149"/>
    <property type="match status" value="1"/>
</dbReference>
<dbReference type="PANTHER" id="PTHR37528:SF1">
    <property type="entry name" value="UPF0149 PROTEIN YGFB"/>
    <property type="match status" value="1"/>
</dbReference>
<comment type="caution">
    <text evidence="2">The sequence shown here is derived from an EMBL/GenBank/DDBJ whole genome shotgun (WGS) entry which is preliminary data.</text>
</comment>
<dbReference type="STRING" id="745411.B3C1_14620"/>
<keyword evidence="3" id="KW-1185">Reference proteome</keyword>